<name>A0A177AJB1_9PEZI</name>
<dbReference type="Gene3D" id="3.30.70.100">
    <property type="match status" value="1"/>
</dbReference>
<dbReference type="GeneID" id="36284554"/>
<accession>A0A177AJB1</accession>
<dbReference type="EMBL" id="KV441388">
    <property type="protein sequence ID" value="OAF61860.1"/>
    <property type="molecule type" value="Genomic_DNA"/>
</dbReference>
<gene>
    <name evidence="2" type="ORF">VC83_01465</name>
</gene>
<reference evidence="2" key="1">
    <citation type="submission" date="2016-03" db="EMBL/GenBank/DDBJ databases">
        <title>Updated assembly of Pseudogymnoascus destructans, the fungus causing white-nose syndrome of bats.</title>
        <authorList>
            <person name="Palmer J.M."/>
            <person name="Drees K.P."/>
            <person name="Foster J.T."/>
            <person name="Lindner D.L."/>
        </authorList>
    </citation>
    <scope>NUCLEOTIDE SEQUENCE [LARGE SCALE GENOMIC DNA]</scope>
    <source>
        <strain evidence="2">20631-21</strain>
    </source>
</reference>
<dbReference type="RefSeq" id="XP_024327134.1">
    <property type="nucleotide sequence ID" value="XM_024465143.1"/>
</dbReference>
<dbReference type="eggNOG" id="ENOG502QSQK">
    <property type="taxonomic scope" value="Eukaryota"/>
</dbReference>
<dbReference type="InterPro" id="IPR022111">
    <property type="entry name" value="Rhodanese_C"/>
</dbReference>
<evidence type="ECO:0000259" key="1">
    <source>
        <dbReference type="PROSITE" id="PS50206"/>
    </source>
</evidence>
<dbReference type="Proteomes" id="UP000077154">
    <property type="component" value="Unassembled WGS sequence"/>
</dbReference>
<protein>
    <recommendedName>
        <fullName evidence="1">Rhodanese domain-containing protein</fullName>
    </recommendedName>
</protein>
<dbReference type="InterPro" id="IPR020936">
    <property type="entry name" value="TrhO"/>
</dbReference>
<organism evidence="2">
    <name type="scientific">Pseudogymnoascus destructans</name>
    <dbReference type="NCBI Taxonomy" id="655981"/>
    <lineage>
        <taxon>Eukaryota</taxon>
        <taxon>Fungi</taxon>
        <taxon>Dikarya</taxon>
        <taxon>Ascomycota</taxon>
        <taxon>Pezizomycotina</taxon>
        <taxon>Leotiomycetes</taxon>
        <taxon>Thelebolales</taxon>
        <taxon>Thelebolaceae</taxon>
        <taxon>Pseudogymnoascus</taxon>
    </lineage>
</organism>
<dbReference type="PANTHER" id="PTHR43268">
    <property type="entry name" value="THIOSULFATE SULFURTRANSFERASE/RHODANESE-LIKE DOMAIN-CONTAINING PROTEIN 2"/>
    <property type="match status" value="1"/>
</dbReference>
<feature type="domain" description="Rhodanese" evidence="1">
    <location>
        <begin position="179"/>
        <end position="291"/>
    </location>
</feature>
<dbReference type="PROSITE" id="PS50206">
    <property type="entry name" value="RHODANESE_3"/>
    <property type="match status" value="1"/>
</dbReference>
<dbReference type="Pfam" id="PF17773">
    <property type="entry name" value="UPF0176_N"/>
    <property type="match status" value="1"/>
</dbReference>
<dbReference type="Pfam" id="PF12368">
    <property type="entry name" value="Rhodanese_C"/>
    <property type="match status" value="1"/>
</dbReference>
<dbReference type="InterPro" id="IPR040503">
    <property type="entry name" value="TRHO_N"/>
</dbReference>
<dbReference type="InterPro" id="IPR001763">
    <property type="entry name" value="Rhodanese-like_dom"/>
</dbReference>
<proteinExistence type="predicted"/>
<dbReference type="AlphaFoldDB" id="A0A177AJB1"/>
<dbReference type="OrthoDB" id="25002at2759"/>
<dbReference type="Gene3D" id="3.40.250.10">
    <property type="entry name" value="Rhodanese-like domain"/>
    <property type="match status" value="1"/>
</dbReference>
<dbReference type="SUPFAM" id="SSF52821">
    <property type="entry name" value="Rhodanese/Cell cycle control phosphatase"/>
    <property type="match status" value="1"/>
</dbReference>
<sequence>MRELNAPPGKSDAISYTCTCGEPGFVLLFYLYWANSHMLPEQYLPETIDPEKLAEFHREQGGLCSLSGKIRVSKEGFNITVAGSEEDIQRYITACCSHWSFSGLGLGYDTSASTALREKAQRTRDEFFKPTPGCRCVFEGILNVRVTAEITPLGVTNYSPSTWEAVQALEPAGFHQKCLDENVKLVDVRNYYESRIGYFVSPTTGEAVKPPIRRFSQWPQWVKEHGDKIMGNDEGLAGLEKGKPPQVLTYCTGGIRCEKGVRWMEEYMSKDELRDLGEIYTLKGGIAAYLTWMEAEISAGNKKAEDSLFKGRNYVFDARGSTGLAGTEPVSNCHSCGAPSNRLSKCVSPGCHLVLVVCPACDLGNVRCCDDCLKLCHEEQLADAMGHRRPKPLCECEQARERELWAGERVKEPKTQGWRKKKRMQDGYRKKLDIRIKVVE</sequence>
<dbReference type="VEuPathDB" id="FungiDB:GMDG_05173"/>
<evidence type="ECO:0000313" key="2">
    <source>
        <dbReference type="EMBL" id="OAF61860.1"/>
    </source>
</evidence>
<dbReference type="InterPro" id="IPR036873">
    <property type="entry name" value="Rhodanese-like_dom_sf"/>
</dbReference>
<dbReference type="PANTHER" id="PTHR43268:SF6">
    <property type="entry name" value="THIOSULFATE SULFURTRANSFERASE_RHODANESE-LIKE DOMAIN-CONTAINING PROTEIN 2"/>
    <property type="match status" value="1"/>
</dbReference>